<keyword evidence="16 24" id="KW-1133">Transmembrane helix</keyword>
<feature type="domain" description="Cadherin" evidence="26">
    <location>
        <begin position="483"/>
        <end position="589"/>
    </location>
</feature>
<dbReference type="InterPro" id="IPR015919">
    <property type="entry name" value="Cadherin-like_sf"/>
</dbReference>
<evidence type="ECO:0000256" key="3">
    <source>
        <dbReference type="ARBA" id="ARBA00004496"/>
    </source>
</evidence>
<dbReference type="GO" id="GO:0007043">
    <property type="term" value="P:cell-cell junction assembly"/>
    <property type="evidence" value="ECO:0007669"/>
    <property type="project" value="TreeGrafter"/>
</dbReference>
<dbReference type="GO" id="GO:0042074">
    <property type="term" value="P:cell migration involved in gastrulation"/>
    <property type="evidence" value="ECO:0007669"/>
    <property type="project" value="UniProtKB-ARBA"/>
</dbReference>
<feature type="signal peptide" evidence="25">
    <location>
        <begin position="1"/>
        <end position="22"/>
    </location>
</feature>
<evidence type="ECO:0000256" key="22">
    <source>
        <dbReference type="RuleBase" id="RU003318"/>
    </source>
</evidence>
<keyword evidence="19" id="KW-0325">Glycoprotein</keyword>
<name>A0AAY4DKA5_9TELE</name>
<dbReference type="PANTHER" id="PTHR24027:SF319">
    <property type="entry name" value="CADHERIN-1"/>
    <property type="match status" value="1"/>
</dbReference>
<dbReference type="GO" id="GO:0007498">
    <property type="term" value="P:mesoderm development"/>
    <property type="evidence" value="ECO:0007669"/>
    <property type="project" value="UniProtKB-ARBA"/>
</dbReference>
<dbReference type="Pfam" id="PF08758">
    <property type="entry name" value="Cadherin_pro"/>
    <property type="match status" value="1"/>
</dbReference>
<dbReference type="InterPro" id="IPR020894">
    <property type="entry name" value="Cadherin_CS"/>
</dbReference>
<dbReference type="GO" id="GO:0005509">
    <property type="term" value="F:calcium ion binding"/>
    <property type="evidence" value="ECO:0007669"/>
    <property type="project" value="UniProtKB-UniRule"/>
</dbReference>
<evidence type="ECO:0000256" key="15">
    <source>
        <dbReference type="ARBA" id="ARBA00022949"/>
    </source>
</evidence>
<dbReference type="Gene3D" id="4.10.900.10">
    <property type="entry name" value="TCF3-CBD (Catenin binding domain)"/>
    <property type="match status" value="1"/>
</dbReference>
<dbReference type="PROSITE" id="PS50268">
    <property type="entry name" value="CADHERIN_2"/>
    <property type="match status" value="4"/>
</dbReference>
<reference evidence="27" key="2">
    <citation type="submission" date="2025-08" db="UniProtKB">
        <authorList>
            <consortium name="Ensembl"/>
        </authorList>
    </citation>
    <scope>IDENTIFICATION</scope>
</reference>
<dbReference type="GO" id="GO:0005912">
    <property type="term" value="C:adherens junction"/>
    <property type="evidence" value="ECO:0007669"/>
    <property type="project" value="UniProtKB-SubCell"/>
</dbReference>
<dbReference type="GO" id="GO:0030010">
    <property type="term" value="P:establishment of cell polarity"/>
    <property type="evidence" value="ECO:0007669"/>
    <property type="project" value="UniProtKB-ARBA"/>
</dbReference>
<dbReference type="SUPFAM" id="SSF49313">
    <property type="entry name" value="Cadherin-like"/>
    <property type="match status" value="6"/>
</dbReference>
<dbReference type="FunFam" id="2.60.40.60:FF:000191">
    <property type="entry name" value="Cadherin 1"/>
    <property type="match status" value="1"/>
</dbReference>
<dbReference type="Proteomes" id="UP000694580">
    <property type="component" value="Chromosome 16"/>
</dbReference>
<sequence>MDVWRATCLCLFGFCLQASSRAGSEGDPCTPGFGSDTYVFRVERLVLQPGRRLGTVVFNDCTSRTRTLYDSVDKRFRVDTDGTVKIKRQVTLHNGHTKFSIHAWDSQGRKYSVAHNSEMRYHSLMIRLSGNYIQNVEVISSFQVLNRVKRAWVIPPAYISENLRGPFPYHVVQIKSDNDEETQIYYKISGEGANQPPVGLFIIDKFTGEIRVTQPLDRESKSQYKLKCHAMTGTGVEAEKPMDVIVYVMDQNDNRPVFTQNPYTGSVAEASKKGTEILKVNATDADDPSLDNGVVRYRILSQSPPQPNEAMFSINSVTGGILVNSESLDREKYPTYTLEIEAADMDGKGMTTISTAIITVTDSNDNPPRFQQNEYTASVRENEVGAEVVKMSVTDDDEANSPAWKAKFRIVDGDPGGSFSVATGPSGQDGIISTVKPLDFEMNKLYVLRVAVENEIPFAVSLPTATATVTVNVEDVNEAPIFKPTEKTITVPEDVALDSDLVSFKATDPDTARNQKVTYKIGSDPAGWLDVVKDSGLIKVKKELDRESPYVKNARYKALILAIDNGGYPLGTGTLMIELQDINDNAPTIEEYDIKVCNKESSPVLLTVKDKDGEGNTFPFRVQLRGEGPKNWSAEMNTNRKFDPIFFSETSIILTLKSKLEEGVYNVVLRVFDSQNLFQDNTLHATVCDCTGSDVQCQGRISEAGFGLPVILGILGALLALLLLVLLLLMFMRKNKVKKEPLLPPEDDLRDNVYYYDEEGGGEDDQDYDLSVLHRGLDNRPEVFRNDVEPTFMPAPQYRPRPANPDEIGNFIDDNLKAADNDPTAPPYDSLLVFDYEGGGSDAGSLSSLNSSSSGEDQDYDCLNEWGPRFKKLADMYGGGED</sequence>
<feature type="domain" description="Cadherin" evidence="26">
    <location>
        <begin position="259"/>
        <end position="370"/>
    </location>
</feature>
<feature type="domain" description="Cadherin" evidence="26">
    <location>
        <begin position="371"/>
        <end position="482"/>
    </location>
</feature>
<comment type="subcellular location">
    <subcellularLocation>
        <location evidence="4">Cell junction</location>
        <location evidence="4">Adherens junction</location>
    </subcellularLocation>
    <subcellularLocation>
        <location evidence="2 22">Cell membrane</location>
        <topology evidence="2 22">Single-pass type I membrane protein</topology>
    </subcellularLocation>
    <subcellularLocation>
        <location evidence="3">Cytoplasm</location>
    </subcellularLocation>
    <subcellularLocation>
        <location evidence="1">Endosome</location>
    </subcellularLocation>
    <subcellularLocation>
        <location evidence="5">Golgi apparatus</location>
        <location evidence="5">trans-Golgi network</location>
    </subcellularLocation>
</comment>
<evidence type="ECO:0000256" key="23">
    <source>
        <dbReference type="RuleBase" id="RU004357"/>
    </source>
</evidence>
<evidence type="ECO:0000256" key="24">
    <source>
        <dbReference type="SAM" id="Phobius"/>
    </source>
</evidence>
<dbReference type="InterPro" id="IPR014868">
    <property type="entry name" value="Cadherin_pro_dom"/>
</dbReference>
<evidence type="ECO:0000256" key="6">
    <source>
        <dbReference type="ARBA" id="ARBA00022475"/>
    </source>
</evidence>
<dbReference type="PROSITE" id="PS00232">
    <property type="entry name" value="CADHERIN_1"/>
    <property type="match status" value="3"/>
</dbReference>
<dbReference type="GO" id="GO:0060027">
    <property type="term" value="P:convergent extension involved in gastrulation"/>
    <property type="evidence" value="ECO:0007669"/>
    <property type="project" value="UniProtKB-ARBA"/>
</dbReference>
<dbReference type="GO" id="GO:0044331">
    <property type="term" value="P:cell-cell adhesion mediated by cadherin"/>
    <property type="evidence" value="ECO:0007669"/>
    <property type="project" value="TreeGrafter"/>
</dbReference>
<dbReference type="GO" id="GO:0034332">
    <property type="term" value="P:adherens junction organization"/>
    <property type="evidence" value="ECO:0007669"/>
    <property type="project" value="UniProtKB-ARBA"/>
</dbReference>
<keyword evidence="6" id="KW-1003">Cell membrane</keyword>
<dbReference type="GO" id="GO:0045296">
    <property type="term" value="F:cadherin binding"/>
    <property type="evidence" value="ECO:0007669"/>
    <property type="project" value="TreeGrafter"/>
</dbReference>
<evidence type="ECO:0000256" key="14">
    <source>
        <dbReference type="ARBA" id="ARBA00022889"/>
    </source>
</evidence>
<keyword evidence="7" id="KW-0963">Cytoplasm</keyword>
<dbReference type="InterPro" id="IPR000233">
    <property type="entry name" value="Cadherin_Y-type_LIR"/>
</dbReference>
<dbReference type="Pfam" id="PF00028">
    <property type="entry name" value="Cadherin"/>
    <property type="match status" value="4"/>
</dbReference>
<dbReference type="Ensembl" id="ENSDCDT00010056061.1">
    <property type="protein sequence ID" value="ENSDCDP00010045870.1"/>
    <property type="gene ID" value="ENSDCDG00010027009.1"/>
</dbReference>
<dbReference type="InterPro" id="IPR027397">
    <property type="entry name" value="Catenin-bd_sf"/>
</dbReference>
<comment type="function">
    <text evidence="23">Cadherins are calcium-dependent cell adhesion proteins.</text>
</comment>
<dbReference type="SMART" id="SM00112">
    <property type="entry name" value="CA"/>
    <property type="match status" value="4"/>
</dbReference>
<protein>
    <recommendedName>
        <fullName evidence="20">Cadherin-1</fullName>
    </recommendedName>
</protein>
<feature type="domain" description="Cadherin" evidence="26">
    <location>
        <begin position="176"/>
        <end position="258"/>
    </location>
</feature>
<evidence type="ECO:0000256" key="9">
    <source>
        <dbReference type="ARBA" id="ARBA00022723"/>
    </source>
</evidence>
<evidence type="ECO:0000256" key="21">
    <source>
        <dbReference type="PROSITE-ProRule" id="PRU00043"/>
    </source>
</evidence>
<dbReference type="SMART" id="SM01055">
    <property type="entry name" value="Cadherin_pro"/>
    <property type="match status" value="1"/>
</dbReference>
<evidence type="ECO:0000256" key="16">
    <source>
        <dbReference type="ARBA" id="ARBA00022989"/>
    </source>
</evidence>
<proteinExistence type="predicted"/>
<accession>A0AAY4DKA5</accession>
<dbReference type="GO" id="GO:0005794">
    <property type="term" value="C:Golgi apparatus"/>
    <property type="evidence" value="ECO:0007669"/>
    <property type="project" value="UniProtKB-SubCell"/>
</dbReference>
<dbReference type="GO" id="GO:0016339">
    <property type="term" value="P:calcium-dependent cell-cell adhesion via plasma membrane cell adhesion molecules"/>
    <property type="evidence" value="ECO:0007669"/>
    <property type="project" value="TreeGrafter"/>
</dbReference>
<evidence type="ECO:0000256" key="1">
    <source>
        <dbReference type="ARBA" id="ARBA00004177"/>
    </source>
</evidence>
<keyword evidence="18 24" id="KW-0472">Membrane</keyword>
<keyword evidence="28" id="KW-1185">Reference proteome</keyword>
<dbReference type="Gene3D" id="2.60.40.60">
    <property type="entry name" value="Cadherins"/>
    <property type="match status" value="6"/>
</dbReference>
<dbReference type="GO" id="GO:0001841">
    <property type="term" value="P:neural tube formation"/>
    <property type="evidence" value="ECO:0007669"/>
    <property type="project" value="UniProtKB-ARBA"/>
</dbReference>
<dbReference type="GO" id="GO:0007156">
    <property type="term" value="P:homophilic cell adhesion via plasma membrane adhesion molecules"/>
    <property type="evidence" value="ECO:0007669"/>
    <property type="project" value="InterPro"/>
</dbReference>
<keyword evidence="8 22" id="KW-0812">Transmembrane</keyword>
<evidence type="ECO:0000256" key="2">
    <source>
        <dbReference type="ARBA" id="ARBA00004251"/>
    </source>
</evidence>
<reference evidence="27 28" key="1">
    <citation type="submission" date="2020-06" db="EMBL/GenBank/DDBJ databases">
        <authorList>
            <consortium name="Wellcome Sanger Institute Data Sharing"/>
        </authorList>
    </citation>
    <scope>NUCLEOTIDE SEQUENCE [LARGE SCALE GENOMIC DNA]</scope>
</reference>
<dbReference type="GO" id="GO:0008013">
    <property type="term" value="F:beta-catenin binding"/>
    <property type="evidence" value="ECO:0007669"/>
    <property type="project" value="TreeGrafter"/>
</dbReference>
<dbReference type="FunFam" id="2.60.40.60:FF:000022">
    <property type="entry name" value="Cadherin 2"/>
    <property type="match status" value="1"/>
</dbReference>
<dbReference type="GO" id="GO:0000902">
    <property type="term" value="P:cell morphogenesis"/>
    <property type="evidence" value="ECO:0007669"/>
    <property type="project" value="TreeGrafter"/>
</dbReference>
<dbReference type="Pfam" id="PF01049">
    <property type="entry name" value="CADH_Y-type_LIR"/>
    <property type="match status" value="1"/>
</dbReference>
<dbReference type="GO" id="GO:0007398">
    <property type="term" value="P:ectoderm development"/>
    <property type="evidence" value="ECO:0007669"/>
    <property type="project" value="UniProtKB-ARBA"/>
</dbReference>
<dbReference type="PRINTS" id="PR00205">
    <property type="entry name" value="CADHERIN"/>
</dbReference>
<evidence type="ECO:0000256" key="4">
    <source>
        <dbReference type="ARBA" id="ARBA00004536"/>
    </source>
</evidence>
<evidence type="ECO:0000313" key="28">
    <source>
        <dbReference type="Proteomes" id="UP000694580"/>
    </source>
</evidence>
<evidence type="ECO:0000256" key="25">
    <source>
        <dbReference type="SAM" id="SignalP"/>
    </source>
</evidence>
<dbReference type="FunFam" id="2.60.40.60:FF:000011">
    <property type="entry name" value="Cadherin 1"/>
    <property type="match status" value="1"/>
</dbReference>
<dbReference type="GO" id="GO:0016342">
    <property type="term" value="C:catenin complex"/>
    <property type="evidence" value="ECO:0007669"/>
    <property type="project" value="TreeGrafter"/>
</dbReference>
<keyword evidence="12" id="KW-0967">Endosome</keyword>
<keyword evidence="10 25" id="KW-0732">Signal</keyword>
<keyword evidence="9" id="KW-0479">Metal-binding</keyword>
<keyword evidence="11" id="KW-0677">Repeat</keyword>
<evidence type="ECO:0000256" key="17">
    <source>
        <dbReference type="ARBA" id="ARBA00023034"/>
    </source>
</evidence>
<feature type="chain" id="PRO_5044276114" description="Cadherin-1" evidence="25">
    <location>
        <begin position="23"/>
        <end position="882"/>
    </location>
</feature>
<reference evidence="27" key="3">
    <citation type="submission" date="2025-09" db="UniProtKB">
        <authorList>
            <consortium name="Ensembl"/>
        </authorList>
    </citation>
    <scope>IDENTIFICATION</scope>
</reference>
<keyword evidence="13 21" id="KW-0106">Calcium</keyword>
<dbReference type="GO" id="GO:0001764">
    <property type="term" value="P:neuron migration"/>
    <property type="evidence" value="ECO:0007669"/>
    <property type="project" value="UniProtKB-ARBA"/>
</dbReference>
<evidence type="ECO:0000256" key="13">
    <source>
        <dbReference type="ARBA" id="ARBA00022837"/>
    </source>
</evidence>
<evidence type="ECO:0000259" key="26">
    <source>
        <dbReference type="PROSITE" id="PS50268"/>
    </source>
</evidence>
<dbReference type="CDD" id="cd11304">
    <property type="entry name" value="Cadherin_repeat"/>
    <property type="match status" value="3"/>
</dbReference>
<keyword evidence="17" id="KW-0333">Golgi apparatus</keyword>
<evidence type="ECO:0000256" key="11">
    <source>
        <dbReference type="ARBA" id="ARBA00022737"/>
    </source>
</evidence>
<keyword evidence="14 22" id="KW-0130">Cell adhesion</keyword>
<organism evidence="27 28">
    <name type="scientific">Denticeps clupeoides</name>
    <name type="common">denticle herring</name>
    <dbReference type="NCBI Taxonomy" id="299321"/>
    <lineage>
        <taxon>Eukaryota</taxon>
        <taxon>Metazoa</taxon>
        <taxon>Chordata</taxon>
        <taxon>Craniata</taxon>
        <taxon>Vertebrata</taxon>
        <taxon>Euteleostomi</taxon>
        <taxon>Actinopterygii</taxon>
        <taxon>Neopterygii</taxon>
        <taxon>Teleostei</taxon>
        <taxon>Clupei</taxon>
        <taxon>Clupeiformes</taxon>
        <taxon>Denticipitoidei</taxon>
        <taxon>Denticipitidae</taxon>
        <taxon>Denticeps</taxon>
    </lineage>
</organism>
<evidence type="ECO:0000313" key="27">
    <source>
        <dbReference type="Ensembl" id="ENSDCDP00010045870.1"/>
    </source>
</evidence>
<evidence type="ECO:0000256" key="7">
    <source>
        <dbReference type="ARBA" id="ARBA00022490"/>
    </source>
</evidence>
<evidence type="ECO:0000256" key="18">
    <source>
        <dbReference type="ARBA" id="ARBA00023136"/>
    </source>
</evidence>
<evidence type="ECO:0000256" key="8">
    <source>
        <dbReference type="ARBA" id="ARBA00022692"/>
    </source>
</evidence>
<feature type="transmembrane region" description="Helical" evidence="24">
    <location>
        <begin position="706"/>
        <end position="731"/>
    </location>
</feature>
<evidence type="ECO:0000256" key="12">
    <source>
        <dbReference type="ARBA" id="ARBA00022753"/>
    </source>
</evidence>
<dbReference type="GO" id="GO:0005768">
    <property type="term" value="C:endosome"/>
    <property type="evidence" value="ECO:0007669"/>
    <property type="project" value="UniProtKB-SubCell"/>
</dbReference>
<dbReference type="InterPro" id="IPR039808">
    <property type="entry name" value="Cadherin"/>
</dbReference>
<evidence type="ECO:0000256" key="19">
    <source>
        <dbReference type="ARBA" id="ARBA00023180"/>
    </source>
</evidence>
<dbReference type="AlphaFoldDB" id="A0AAY4DKA5"/>
<evidence type="ECO:0000256" key="20">
    <source>
        <dbReference type="ARBA" id="ARBA00023893"/>
    </source>
</evidence>
<dbReference type="PANTHER" id="PTHR24027">
    <property type="entry name" value="CADHERIN-23"/>
    <property type="match status" value="1"/>
</dbReference>
<evidence type="ECO:0000256" key="10">
    <source>
        <dbReference type="ARBA" id="ARBA00022729"/>
    </source>
</evidence>
<dbReference type="FunFam" id="4.10.900.10:FF:000001">
    <property type="entry name" value="Cadherin 2"/>
    <property type="match status" value="1"/>
</dbReference>
<gene>
    <name evidence="27" type="primary">cdh31</name>
</gene>
<dbReference type="InterPro" id="IPR002126">
    <property type="entry name" value="Cadherin-like_dom"/>
</dbReference>
<dbReference type="FunFam" id="2.60.40.60:FF:000095">
    <property type="entry name" value="Cadherin 13"/>
    <property type="match status" value="1"/>
</dbReference>
<dbReference type="GeneTree" id="ENSGT00940000154848"/>
<keyword evidence="15" id="KW-0965">Cell junction</keyword>
<evidence type="ECO:0000256" key="5">
    <source>
        <dbReference type="ARBA" id="ARBA00004601"/>
    </source>
</evidence>
<dbReference type="FunFam" id="2.60.40.60:FF:000019">
    <property type="entry name" value="Cadherin 2"/>
    <property type="match status" value="1"/>
</dbReference>